<sequence length="368" mass="42440">MHNTAQFETYRFYYYGSIIQIRDLKDNTTSKGDTPEHTASPEEPQSKVISLADVRFRISQQTSFRPNPASAPRLDSDLAKKIRIPVQQLQYRSYKYDIPLYHYSAYIMPVRLLLNTFRRASHGYHHTYLGLDPLHNLKTPKGDDPPPGRIEVAYLRNVFQGKGSAIGFRDKQNNRIEWLCFVEPSECLIEEARGPRGEKLFELVGEMPKDGKGEQGNKEHREWFESVTWGVRKSERLVLTWRNKDKDRMEAIERGEQITKKRANNFVRVRTGERPAVEYKVKALKSAVARESSYSNMKMKNALWKDGEDEEMAEDSPEPQVPKELTTDFEDGLCLQLSPQSQTWTRSNAAAHSLLASSRTLSPCPRRN</sequence>
<evidence type="ECO:0000313" key="3">
    <source>
        <dbReference type="Proteomes" id="UP000799324"/>
    </source>
</evidence>
<feature type="compositionally biased region" description="Basic and acidic residues" evidence="1">
    <location>
        <begin position="26"/>
        <end position="40"/>
    </location>
</feature>
<evidence type="ECO:0000313" key="2">
    <source>
        <dbReference type="EMBL" id="KAF2651802.1"/>
    </source>
</evidence>
<dbReference type="AlphaFoldDB" id="A0A6A6SW19"/>
<feature type="region of interest" description="Disordered" evidence="1">
    <location>
        <begin position="26"/>
        <end position="45"/>
    </location>
</feature>
<name>A0A6A6SW19_9PLEO</name>
<dbReference type="Proteomes" id="UP000799324">
    <property type="component" value="Unassembled WGS sequence"/>
</dbReference>
<reference evidence="2" key="1">
    <citation type="journal article" date="2020" name="Stud. Mycol.">
        <title>101 Dothideomycetes genomes: a test case for predicting lifestyles and emergence of pathogens.</title>
        <authorList>
            <person name="Haridas S."/>
            <person name="Albert R."/>
            <person name="Binder M."/>
            <person name="Bloem J."/>
            <person name="Labutti K."/>
            <person name="Salamov A."/>
            <person name="Andreopoulos B."/>
            <person name="Baker S."/>
            <person name="Barry K."/>
            <person name="Bills G."/>
            <person name="Bluhm B."/>
            <person name="Cannon C."/>
            <person name="Castanera R."/>
            <person name="Culley D."/>
            <person name="Daum C."/>
            <person name="Ezra D."/>
            <person name="Gonzalez J."/>
            <person name="Henrissat B."/>
            <person name="Kuo A."/>
            <person name="Liang C."/>
            <person name="Lipzen A."/>
            <person name="Lutzoni F."/>
            <person name="Magnuson J."/>
            <person name="Mondo S."/>
            <person name="Nolan M."/>
            <person name="Ohm R."/>
            <person name="Pangilinan J."/>
            <person name="Park H.-J."/>
            <person name="Ramirez L."/>
            <person name="Alfaro M."/>
            <person name="Sun H."/>
            <person name="Tritt A."/>
            <person name="Yoshinaga Y."/>
            <person name="Zwiers L.-H."/>
            <person name="Turgeon B."/>
            <person name="Goodwin S."/>
            <person name="Spatafora J."/>
            <person name="Crous P."/>
            <person name="Grigoriev I."/>
        </authorList>
    </citation>
    <scope>NUCLEOTIDE SEQUENCE</scope>
    <source>
        <strain evidence="2">CBS 122681</strain>
    </source>
</reference>
<dbReference type="EMBL" id="MU004417">
    <property type="protein sequence ID" value="KAF2651802.1"/>
    <property type="molecule type" value="Genomic_DNA"/>
</dbReference>
<organism evidence="2 3">
    <name type="scientific">Lophiostoma macrostomum CBS 122681</name>
    <dbReference type="NCBI Taxonomy" id="1314788"/>
    <lineage>
        <taxon>Eukaryota</taxon>
        <taxon>Fungi</taxon>
        <taxon>Dikarya</taxon>
        <taxon>Ascomycota</taxon>
        <taxon>Pezizomycotina</taxon>
        <taxon>Dothideomycetes</taxon>
        <taxon>Pleosporomycetidae</taxon>
        <taxon>Pleosporales</taxon>
        <taxon>Lophiostomataceae</taxon>
        <taxon>Lophiostoma</taxon>
    </lineage>
</organism>
<proteinExistence type="predicted"/>
<gene>
    <name evidence="2" type="ORF">K491DRAFT_781601</name>
</gene>
<accession>A0A6A6SW19</accession>
<evidence type="ECO:0000256" key="1">
    <source>
        <dbReference type="SAM" id="MobiDB-lite"/>
    </source>
</evidence>
<protein>
    <submittedName>
        <fullName evidence="2">Uncharacterized protein</fullName>
    </submittedName>
</protein>
<keyword evidence="3" id="KW-1185">Reference proteome</keyword>
<dbReference type="OrthoDB" id="3762348at2759"/>